<evidence type="ECO:0000256" key="2">
    <source>
        <dbReference type="ARBA" id="ARBA00023015"/>
    </source>
</evidence>
<feature type="compositionally biased region" description="Polar residues" evidence="5">
    <location>
        <begin position="828"/>
        <end position="837"/>
    </location>
</feature>
<dbReference type="PANTHER" id="PTHR47424">
    <property type="entry name" value="REGULATORY PROTEIN GAL4"/>
    <property type="match status" value="1"/>
</dbReference>
<dbReference type="GeneID" id="87932400"/>
<evidence type="ECO:0000313" key="8">
    <source>
        <dbReference type="Proteomes" id="UP001326199"/>
    </source>
</evidence>
<keyword evidence="8" id="KW-1185">Reference proteome</keyword>
<dbReference type="Proteomes" id="UP001326199">
    <property type="component" value="Unassembled WGS sequence"/>
</dbReference>
<feature type="domain" description="Zn(2)-C6 fungal-type" evidence="6">
    <location>
        <begin position="178"/>
        <end position="207"/>
    </location>
</feature>
<evidence type="ECO:0000313" key="7">
    <source>
        <dbReference type="EMBL" id="KAK4665652.1"/>
    </source>
</evidence>
<protein>
    <recommendedName>
        <fullName evidence="6">Zn(2)-C6 fungal-type domain-containing protein</fullName>
    </recommendedName>
</protein>
<dbReference type="PROSITE" id="PS50048">
    <property type="entry name" value="ZN2_CY6_FUNGAL_2"/>
    <property type="match status" value="1"/>
</dbReference>
<feature type="region of interest" description="Disordered" evidence="5">
    <location>
        <begin position="775"/>
        <end position="861"/>
    </location>
</feature>
<feature type="compositionally biased region" description="Low complexity" evidence="5">
    <location>
        <begin position="103"/>
        <end position="119"/>
    </location>
</feature>
<keyword evidence="1" id="KW-0479">Metal-binding</keyword>
<dbReference type="Pfam" id="PF04082">
    <property type="entry name" value="Fungal_trans"/>
    <property type="match status" value="1"/>
</dbReference>
<evidence type="ECO:0000256" key="1">
    <source>
        <dbReference type="ARBA" id="ARBA00022723"/>
    </source>
</evidence>
<dbReference type="PROSITE" id="PS00463">
    <property type="entry name" value="ZN2_CY6_FUNGAL_1"/>
    <property type="match status" value="1"/>
</dbReference>
<feature type="region of interest" description="Disordered" evidence="5">
    <location>
        <begin position="1"/>
        <end position="25"/>
    </location>
</feature>
<sequence length="947" mass="104225">MAYDCARASNTARGSWKDKRAEKSGNPYHVDALPKGIVLTFGWLVPFAQLAGSQVENESVSGRSFRRKGTCVAMEHLETQVSDLRSFLAPQSSAAPGLSLSTPAAYSPSGPLSSLSALGDNSAPQPALPLPLESSHGGGTTSANTTTSHAKRRAEPDEDGEVSAKQQRSKRNRYTSIACNECKRRKIKCNGQTPCHRCGNLNLQCLYAPNCCPNFKDSDEFRDMSAQVTRLQEQVDNLFSAMNALRQETSSLRLAPIHDHILPPPVTTGSPSPIPTLPPLTRPRLGYRVPSSFHGPTSIAFTVDVAKSTLHRMGYTDVAEDSVSQPTEPTPHPSPALAPLAAPPPLASSSPPSAVPRDPILEFDEAEMLRLCELHEEEVGAMYPVIPIETVKQHAQSLGPWFATVKLNSSAAQQTLPDLNDQKTLVLKIVLCCALVVEEHGNSARAARLYESIQPIIDRMLMSEPADIVKLPFLALVAGYRYLSNDEVLAWRVVGHVGRLCLELGLHRREGLQNITDPTVRRNALLTFWSVYVLDRRWSFSTGLPFVYHDDKIDPGLPKPDDYPFLVAMVGYSKLAAKIWELVDCFEPAVIRGLKAHNFEPLEQEIWEWYESVPAEIQTDPSDGDRIAMPSGPTDKVQRVRIWTRLRLNQVRIWLYTPVLHSATSIAENMQRAEKAVDLAKQTIRLLAHINQTTSLYRRCQVFYHQFLTSSIAVLFLASTHAPVEFSSHCRVEFYMALDLVRDMSSKSWVSHRLWRTIRSLKAVAPRLGLEEDFAASPSATKPSKTGSAAQLHRHQSTSDYNQSRSHSISQSSPRTAGTVPSVRGVAQSHSSMSPFSPQIRGSEMSHHPNSAVSTPHQQQMHVDERTNGLRLQSEMSRIYEGYAGLGVNGSVPTTAGMRSMSLETGAMSAGDLGYGNNMHMGQGLGLVQGVVGLGDESVYQHIKDMF</sequence>
<dbReference type="SUPFAM" id="SSF57701">
    <property type="entry name" value="Zn2/Cys6 DNA-binding domain"/>
    <property type="match status" value="1"/>
</dbReference>
<dbReference type="InterPro" id="IPR036864">
    <property type="entry name" value="Zn2-C6_fun-type_DNA-bd_sf"/>
</dbReference>
<dbReference type="RefSeq" id="XP_062765618.1">
    <property type="nucleotide sequence ID" value="XM_062912057.1"/>
</dbReference>
<accession>A0ABR0HCS7</accession>
<dbReference type="InterPro" id="IPR051127">
    <property type="entry name" value="Fungal_SecMet_Regulators"/>
</dbReference>
<evidence type="ECO:0000259" key="6">
    <source>
        <dbReference type="PROSITE" id="PS50048"/>
    </source>
</evidence>
<dbReference type="PANTHER" id="PTHR47424:SF5">
    <property type="entry name" value="ZN(II)2CYS6 TRANSCRIPTION FACTOR (EUROFUNG)"/>
    <property type="match status" value="1"/>
</dbReference>
<dbReference type="InterPro" id="IPR007219">
    <property type="entry name" value="XnlR_reg_dom"/>
</dbReference>
<proteinExistence type="predicted"/>
<evidence type="ECO:0000256" key="5">
    <source>
        <dbReference type="SAM" id="MobiDB-lite"/>
    </source>
</evidence>
<dbReference type="EMBL" id="JAFFHB010000005">
    <property type="protein sequence ID" value="KAK4665652.1"/>
    <property type="molecule type" value="Genomic_DNA"/>
</dbReference>
<dbReference type="Gene3D" id="4.10.240.10">
    <property type="entry name" value="Zn(2)-C6 fungal-type DNA-binding domain"/>
    <property type="match status" value="1"/>
</dbReference>
<evidence type="ECO:0000256" key="3">
    <source>
        <dbReference type="ARBA" id="ARBA00023163"/>
    </source>
</evidence>
<name>A0ABR0HCS7_9PEZI</name>
<feature type="compositionally biased region" description="Polar residues" evidence="5">
    <location>
        <begin position="778"/>
        <end position="789"/>
    </location>
</feature>
<comment type="caution">
    <text evidence="7">The sequence shown here is derived from an EMBL/GenBank/DDBJ whole genome shotgun (WGS) entry which is preliminary data.</text>
</comment>
<dbReference type="CDD" id="cd12148">
    <property type="entry name" value="fungal_TF_MHR"/>
    <property type="match status" value="1"/>
</dbReference>
<gene>
    <name evidence="7" type="ORF">QC763_404120</name>
</gene>
<evidence type="ECO:0000256" key="4">
    <source>
        <dbReference type="ARBA" id="ARBA00023242"/>
    </source>
</evidence>
<reference evidence="7 8" key="1">
    <citation type="journal article" date="2023" name="bioRxiv">
        <title>High-quality genome assemblies of four members of thePodospora anserinaspecies complex.</title>
        <authorList>
            <person name="Ament-Velasquez S.L."/>
            <person name="Vogan A.A."/>
            <person name="Wallerman O."/>
            <person name="Hartmann F."/>
            <person name="Gautier V."/>
            <person name="Silar P."/>
            <person name="Giraud T."/>
            <person name="Johannesson H."/>
        </authorList>
    </citation>
    <scope>NUCLEOTIDE SEQUENCE [LARGE SCALE GENOMIC DNA]</scope>
    <source>
        <strain evidence="7 8">CBS 411.78</strain>
    </source>
</reference>
<dbReference type="SMART" id="SM00906">
    <property type="entry name" value="Fungal_trans"/>
    <property type="match status" value="1"/>
</dbReference>
<keyword evidence="3" id="KW-0804">Transcription</keyword>
<dbReference type="CDD" id="cd00067">
    <property type="entry name" value="GAL4"/>
    <property type="match status" value="1"/>
</dbReference>
<feature type="compositionally biased region" description="Polar residues" evidence="5">
    <location>
        <begin position="848"/>
        <end position="861"/>
    </location>
</feature>
<feature type="region of interest" description="Disordered" evidence="5">
    <location>
        <begin position="319"/>
        <end position="358"/>
    </location>
</feature>
<keyword evidence="4" id="KW-0539">Nucleus</keyword>
<feature type="compositionally biased region" description="Pro residues" evidence="5">
    <location>
        <begin position="328"/>
        <end position="346"/>
    </location>
</feature>
<organism evidence="7 8">
    <name type="scientific">Podospora pseudopauciseta</name>
    <dbReference type="NCBI Taxonomy" id="2093780"/>
    <lineage>
        <taxon>Eukaryota</taxon>
        <taxon>Fungi</taxon>
        <taxon>Dikarya</taxon>
        <taxon>Ascomycota</taxon>
        <taxon>Pezizomycotina</taxon>
        <taxon>Sordariomycetes</taxon>
        <taxon>Sordariomycetidae</taxon>
        <taxon>Sordariales</taxon>
        <taxon>Podosporaceae</taxon>
        <taxon>Podospora</taxon>
    </lineage>
</organism>
<dbReference type="Pfam" id="PF00172">
    <property type="entry name" value="Zn_clus"/>
    <property type="match status" value="1"/>
</dbReference>
<dbReference type="InterPro" id="IPR001138">
    <property type="entry name" value="Zn2Cys6_DnaBD"/>
</dbReference>
<feature type="compositionally biased region" description="Low complexity" evidence="5">
    <location>
        <begin position="804"/>
        <end position="813"/>
    </location>
</feature>
<feature type="region of interest" description="Disordered" evidence="5">
    <location>
        <begin position="98"/>
        <end position="170"/>
    </location>
</feature>
<keyword evidence="2" id="KW-0805">Transcription regulation</keyword>